<name>A0A2T1C5D7_9CYAN</name>
<dbReference type="EMBL" id="PVWJ01000031">
    <property type="protein sequence ID" value="PSB03492.1"/>
    <property type="molecule type" value="Genomic_DNA"/>
</dbReference>
<evidence type="ECO:0000313" key="3">
    <source>
        <dbReference type="Proteomes" id="UP000238762"/>
    </source>
</evidence>
<protein>
    <submittedName>
        <fullName evidence="2">Uncharacterized protein</fullName>
    </submittedName>
</protein>
<feature type="chain" id="PRO_5015711984" evidence="1">
    <location>
        <begin position="25"/>
        <end position="126"/>
    </location>
</feature>
<dbReference type="OrthoDB" id="573066at2"/>
<evidence type="ECO:0000313" key="2">
    <source>
        <dbReference type="EMBL" id="PSB03492.1"/>
    </source>
</evidence>
<dbReference type="Proteomes" id="UP000238762">
    <property type="component" value="Unassembled WGS sequence"/>
</dbReference>
<proteinExistence type="predicted"/>
<keyword evidence="1" id="KW-0732">Signal</keyword>
<dbReference type="AlphaFoldDB" id="A0A2T1C5D7"/>
<reference evidence="2 3" key="2">
    <citation type="submission" date="2018-03" db="EMBL/GenBank/DDBJ databases">
        <title>The ancient ancestry and fast evolution of plastids.</title>
        <authorList>
            <person name="Moore K.R."/>
            <person name="Magnabosco C."/>
            <person name="Momper L."/>
            <person name="Gold D.A."/>
            <person name="Bosak T."/>
            <person name="Fournier G.P."/>
        </authorList>
    </citation>
    <scope>NUCLEOTIDE SEQUENCE [LARGE SCALE GENOMIC DNA]</scope>
    <source>
        <strain evidence="2 3">CCAP 1448/3</strain>
    </source>
</reference>
<organism evidence="2 3">
    <name type="scientific">Merismopedia glauca CCAP 1448/3</name>
    <dbReference type="NCBI Taxonomy" id="1296344"/>
    <lineage>
        <taxon>Bacteria</taxon>
        <taxon>Bacillati</taxon>
        <taxon>Cyanobacteriota</taxon>
        <taxon>Cyanophyceae</taxon>
        <taxon>Synechococcales</taxon>
        <taxon>Merismopediaceae</taxon>
        <taxon>Merismopedia</taxon>
    </lineage>
</organism>
<gene>
    <name evidence="2" type="ORF">C7B64_08320</name>
</gene>
<accession>A0A2T1C5D7</accession>
<comment type="caution">
    <text evidence="2">The sequence shown here is derived from an EMBL/GenBank/DDBJ whole genome shotgun (WGS) entry which is preliminary data.</text>
</comment>
<reference evidence="2 3" key="1">
    <citation type="submission" date="2018-02" db="EMBL/GenBank/DDBJ databases">
        <authorList>
            <person name="Cohen D.B."/>
            <person name="Kent A.D."/>
        </authorList>
    </citation>
    <scope>NUCLEOTIDE SEQUENCE [LARGE SCALE GENOMIC DNA]</scope>
    <source>
        <strain evidence="2 3">CCAP 1448/3</strain>
    </source>
</reference>
<sequence length="126" mass="13450">MRQIFSISAILIAVALTVTHSAIAAAEAYKTSKGEVVVTGLTPTTRYQIRFVNAQGKPGSRQDKSVNSCGEIVIERAANYTTLVVGSETIDPAALETKTHVKCKPVRNGKVVQPSGVVRARTPEAR</sequence>
<keyword evidence="3" id="KW-1185">Reference proteome</keyword>
<evidence type="ECO:0000256" key="1">
    <source>
        <dbReference type="SAM" id="SignalP"/>
    </source>
</evidence>
<feature type="signal peptide" evidence="1">
    <location>
        <begin position="1"/>
        <end position="24"/>
    </location>
</feature>